<gene>
    <name evidence="2" type="ORF">IW261DRAFT_1419802</name>
</gene>
<name>A0AA39UEZ4_9AGAR</name>
<dbReference type="EMBL" id="JAUEPR010000011">
    <property type="protein sequence ID" value="KAK0479729.1"/>
    <property type="molecule type" value="Genomic_DNA"/>
</dbReference>
<dbReference type="Proteomes" id="UP001175227">
    <property type="component" value="Unassembled WGS sequence"/>
</dbReference>
<dbReference type="AlphaFoldDB" id="A0AA39UEZ4"/>
<keyword evidence="1" id="KW-0472">Membrane</keyword>
<feature type="transmembrane region" description="Helical" evidence="1">
    <location>
        <begin position="158"/>
        <end position="184"/>
    </location>
</feature>
<proteinExistence type="predicted"/>
<comment type="caution">
    <text evidence="2">The sequence shown here is derived from an EMBL/GenBank/DDBJ whole genome shotgun (WGS) entry which is preliminary data.</text>
</comment>
<accession>A0AA39UEZ4</accession>
<organism evidence="2 3">
    <name type="scientific">Armillaria novae-zelandiae</name>
    <dbReference type="NCBI Taxonomy" id="153914"/>
    <lineage>
        <taxon>Eukaryota</taxon>
        <taxon>Fungi</taxon>
        <taxon>Dikarya</taxon>
        <taxon>Basidiomycota</taxon>
        <taxon>Agaricomycotina</taxon>
        <taxon>Agaricomycetes</taxon>
        <taxon>Agaricomycetidae</taxon>
        <taxon>Agaricales</taxon>
        <taxon>Marasmiineae</taxon>
        <taxon>Physalacriaceae</taxon>
        <taxon>Armillaria</taxon>
    </lineage>
</organism>
<reference evidence="2" key="1">
    <citation type="submission" date="2023-06" db="EMBL/GenBank/DDBJ databases">
        <authorList>
            <consortium name="Lawrence Berkeley National Laboratory"/>
            <person name="Ahrendt S."/>
            <person name="Sahu N."/>
            <person name="Indic B."/>
            <person name="Wong-Bajracharya J."/>
            <person name="Merenyi Z."/>
            <person name="Ke H.-M."/>
            <person name="Monk M."/>
            <person name="Kocsube S."/>
            <person name="Drula E."/>
            <person name="Lipzen A."/>
            <person name="Balint B."/>
            <person name="Henrissat B."/>
            <person name="Andreopoulos B."/>
            <person name="Martin F.M."/>
            <person name="Harder C.B."/>
            <person name="Rigling D."/>
            <person name="Ford K.L."/>
            <person name="Foster G.D."/>
            <person name="Pangilinan J."/>
            <person name="Papanicolaou A."/>
            <person name="Barry K."/>
            <person name="LaButti K."/>
            <person name="Viragh M."/>
            <person name="Koriabine M."/>
            <person name="Yan M."/>
            <person name="Riley R."/>
            <person name="Champramary S."/>
            <person name="Plett K.L."/>
            <person name="Tsai I.J."/>
            <person name="Slot J."/>
            <person name="Sipos G."/>
            <person name="Plett J."/>
            <person name="Nagy L.G."/>
            <person name="Grigoriev I.V."/>
        </authorList>
    </citation>
    <scope>NUCLEOTIDE SEQUENCE</scope>
    <source>
        <strain evidence="2">ICMP 16352</strain>
    </source>
</reference>
<evidence type="ECO:0000256" key="1">
    <source>
        <dbReference type="SAM" id="Phobius"/>
    </source>
</evidence>
<keyword evidence="1" id="KW-0812">Transmembrane</keyword>
<evidence type="ECO:0000313" key="2">
    <source>
        <dbReference type="EMBL" id="KAK0479729.1"/>
    </source>
</evidence>
<evidence type="ECO:0000313" key="3">
    <source>
        <dbReference type="Proteomes" id="UP001175227"/>
    </source>
</evidence>
<sequence>MTSRANPELGKELQRQLMPRATKRSIAQKIHLDLMLYGDVTISFESYWRPRVRDTRSGSSHKRSSTMCLLPSQLESWKLLNFSSLPSSSHMVDIAVFSSSNTSSVGSPPSLVTTIISHSAAIVDFDLDFYLYHDDSVELNVDSSAASQRFTQRRRSKLVPLMAHAVGIEVVTKFAFTAYFIFVFTSGRMRIATRILMLDGNARYTKGKKARNIAFGFVIRTQATTAGPPMYQPGTGPVVQGPPACAVEMRCAVSNGQIGGCLEDGLGVGEAARDMTIVLCLDVKSCNVYEKIYRLTVRNDASGIVRKAASEMYRRGREGIVVVGLKRGDDGGMRARKDSRVRGQGVRVREGCRPKACARRWWRDVDGRELLLE</sequence>
<keyword evidence="1" id="KW-1133">Transmembrane helix</keyword>
<keyword evidence="3" id="KW-1185">Reference proteome</keyword>
<protein>
    <submittedName>
        <fullName evidence="2">Uncharacterized protein</fullName>
    </submittedName>
</protein>